<evidence type="ECO:0000313" key="2">
    <source>
        <dbReference type="Proteomes" id="UP001479436"/>
    </source>
</evidence>
<proteinExistence type="predicted"/>
<evidence type="ECO:0000313" key="1">
    <source>
        <dbReference type="EMBL" id="KAK9719767.1"/>
    </source>
</evidence>
<organism evidence="1 2">
    <name type="scientific">Basidiobolus ranarum</name>
    <dbReference type="NCBI Taxonomy" id="34480"/>
    <lineage>
        <taxon>Eukaryota</taxon>
        <taxon>Fungi</taxon>
        <taxon>Fungi incertae sedis</taxon>
        <taxon>Zoopagomycota</taxon>
        <taxon>Entomophthoromycotina</taxon>
        <taxon>Basidiobolomycetes</taxon>
        <taxon>Basidiobolales</taxon>
        <taxon>Basidiobolaceae</taxon>
        <taxon>Basidiobolus</taxon>
    </lineage>
</organism>
<accession>A0ABR2W4F2</accession>
<dbReference type="EMBL" id="JASJQH010007035">
    <property type="protein sequence ID" value="KAK9719767.1"/>
    <property type="molecule type" value="Genomic_DNA"/>
</dbReference>
<comment type="caution">
    <text evidence="1">The sequence shown here is derived from an EMBL/GenBank/DDBJ whole genome shotgun (WGS) entry which is preliminary data.</text>
</comment>
<gene>
    <name evidence="1" type="ORF">K7432_004568</name>
</gene>
<sequence>MIWLRISDVKELRALLNNELIDLLIPIYPNSQTASLLNQQSNPSLPLLAILSILSLFFLLDTNYSSEYTYQLSVLYLFHYSTTEDSS</sequence>
<protein>
    <submittedName>
        <fullName evidence="1">Uncharacterized protein</fullName>
    </submittedName>
</protein>
<name>A0ABR2W4F2_9FUNG</name>
<reference evidence="1 2" key="1">
    <citation type="submission" date="2023-04" db="EMBL/GenBank/DDBJ databases">
        <title>Genome of Basidiobolus ranarum AG-B5.</title>
        <authorList>
            <person name="Stajich J.E."/>
            <person name="Carter-House D."/>
            <person name="Gryganskyi A."/>
        </authorList>
    </citation>
    <scope>NUCLEOTIDE SEQUENCE [LARGE SCALE GENOMIC DNA]</scope>
    <source>
        <strain evidence="1 2">AG-B5</strain>
    </source>
</reference>
<dbReference type="Proteomes" id="UP001479436">
    <property type="component" value="Unassembled WGS sequence"/>
</dbReference>
<keyword evidence="2" id="KW-1185">Reference proteome</keyword>